<feature type="compositionally biased region" description="Polar residues" evidence="1">
    <location>
        <begin position="38"/>
        <end position="57"/>
    </location>
</feature>
<dbReference type="EMBL" id="OU898276">
    <property type="protein sequence ID" value="CAG9826183.1"/>
    <property type="molecule type" value="Genomic_DNA"/>
</dbReference>
<evidence type="ECO:0000313" key="3">
    <source>
        <dbReference type="Proteomes" id="UP001153709"/>
    </source>
</evidence>
<gene>
    <name evidence="2" type="ORF">DIABBA_LOCUS324</name>
</gene>
<dbReference type="OrthoDB" id="6753578at2759"/>
<accession>A0A9N9X3T6</accession>
<feature type="region of interest" description="Disordered" evidence="1">
    <location>
        <begin position="1"/>
        <end position="65"/>
    </location>
</feature>
<evidence type="ECO:0000256" key="1">
    <source>
        <dbReference type="SAM" id="MobiDB-lite"/>
    </source>
</evidence>
<reference evidence="2" key="1">
    <citation type="submission" date="2022-01" db="EMBL/GenBank/DDBJ databases">
        <authorList>
            <person name="King R."/>
        </authorList>
    </citation>
    <scope>NUCLEOTIDE SEQUENCE</scope>
</reference>
<sequence length="204" mass="23838">MSKSLIPKASCSYNASDSDPYMTDEDSAYEPPSVPHLNVNQSQHVSELLENNSSDSPHVTPKRTRKRRLNIKGHKKQIRKNATLQGLEYETAKGKKVMKKKLKAYEHRCGYKCHEINEADRQMLFTRFYQLKSIEIKYAKWENLQRLLPYVPPIHHKFCNELPHKEKNIIKQSRANSRGQTHESNDDTARNEPDMIILDLDYED</sequence>
<dbReference type="Proteomes" id="UP001153709">
    <property type="component" value="Chromosome 1"/>
</dbReference>
<dbReference type="AlphaFoldDB" id="A0A9N9X3T6"/>
<name>A0A9N9X3T6_DIABA</name>
<proteinExistence type="predicted"/>
<evidence type="ECO:0000313" key="2">
    <source>
        <dbReference type="EMBL" id="CAG9826183.1"/>
    </source>
</evidence>
<keyword evidence="3" id="KW-1185">Reference proteome</keyword>
<organism evidence="2 3">
    <name type="scientific">Diabrotica balteata</name>
    <name type="common">Banded cucumber beetle</name>
    <dbReference type="NCBI Taxonomy" id="107213"/>
    <lineage>
        <taxon>Eukaryota</taxon>
        <taxon>Metazoa</taxon>
        <taxon>Ecdysozoa</taxon>
        <taxon>Arthropoda</taxon>
        <taxon>Hexapoda</taxon>
        <taxon>Insecta</taxon>
        <taxon>Pterygota</taxon>
        <taxon>Neoptera</taxon>
        <taxon>Endopterygota</taxon>
        <taxon>Coleoptera</taxon>
        <taxon>Polyphaga</taxon>
        <taxon>Cucujiformia</taxon>
        <taxon>Chrysomeloidea</taxon>
        <taxon>Chrysomelidae</taxon>
        <taxon>Galerucinae</taxon>
        <taxon>Diabroticina</taxon>
        <taxon>Diabroticites</taxon>
        <taxon>Diabrotica</taxon>
    </lineage>
</organism>
<protein>
    <submittedName>
        <fullName evidence="2">Uncharacterized protein</fullName>
    </submittedName>
</protein>